<dbReference type="PANTHER" id="PTHR38602:SF1">
    <property type="entry name" value="INNER MEMBRANE PROTEIN"/>
    <property type="match status" value="1"/>
</dbReference>
<dbReference type="AlphaFoldDB" id="A0A0W0TRI7"/>
<sequence length="86" mass="9654">MLNFAEIGLSMLNPFLLESVVVIVSFLSALALMFVLEGIMPFSSPERWKRFICKIVEKDHVVLRIAGFISMLVGVTLLTVVHQFAE</sequence>
<dbReference type="InterPro" id="IPR019201">
    <property type="entry name" value="DUF2065"/>
</dbReference>
<name>A0A0W0TRI7_LEGER</name>
<dbReference type="PATRIC" id="fig|448.7.peg.1372"/>
<dbReference type="Proteomes" id="UP000054773">
    <property type="component" value="Unassembled WGS sequence"/>
</dbReference>
<evidence type="ECO:0000256" key="1">
    <source>
        <dbReference type="SAM" id="Phobius"/>
    </source>
</evidence>
<feature type="transmembrane region" description="Helical" evidence="1">
    <location>
        <begin position="61"/>
        <end position="85"/>
    </location>
</feature>
<dbReference type="PANTHER" id="PTHR38602">
    <property type="entry name" value="INNER MEMBRANE PROTEIN-RELATED"/>
    <property type="match status" value="1"/>
</dbReference>
<reference evidence="2 3" key="1">
    <citation type="submission" date="2015-11" db="EMBL/GenBank/DDBJ databases">
        <title>Genomic analysis of 38 Legionella species identifies large and diverse effector repertoires.</title>
        <authorList>
            <person name="Burstein D."/>
            <person name="Amaro F."/>
            <person name="Zusman T."/>
            <person name="Lifshitz Z."/>
            <person name="Cohen O."/>
            <person name="Gilbert J.A."/>
            <person name="Pupko T."/>
            <person name="Shuman H.A."/>
            <person name="Segal G."/>
        </authorList>
    </citation>
    <scope>NUCLEOTIDE SEQUENCE [LARGE SCALE GENOMIC DNA]</scope>
    <source>
        <strain evidence="2 3">SE-32A-C8</strain>
    </source>
</reference>
<gene>
    <name evidence="2" type="ORF">Lery_1312</name>
</gene>
<keyword evidence="1" id="KW-1133">Transmembrane helix</keyword>
<protein>
    <recommendedName>
        <fullName evidence="4">DUF2065 domain-containing protein</fullName>
    </recommendedName>
</protein>
<feature type="transmembrane region" description="Helical" evidence="1">
    <location>
        <begin position="20"/>
        <end position="40"/>
    </location>
</feature>
<keyword evidence="3" id="KW-1185">Reference proteome</keyword>
<dbReference type="RefSeq" id="WP_065230257.1">
    <property type="nucleotide sequence ID" value="NZ_LNYA01000023.1"/>
</dbReference>
<dbReference type="Pfam" id="PF09838">
    <property type="entry name" value="DUF2065"/>
    <property type="match status" value="1"/>
</dbReference>
<dbReference type="EMBL" id="LNYA01000023">
    <property type="protein sequence ID" value="KTC98258.1"/>
    <property type="molecule type" value="Genomic_DNA"/>
</dbReference>
<organism evidence="2 3">
    <name type="scientific">Legionella erythra</name>
    <dbReference type="NCBI Taxonomy" id="448"/>
    <lineage>
        <taxon>Bacteria</taxon>
        <taxon>Pseudomonadati</taxon>
        <taxon>Pseudomonadota</taxon>
        <taxon>Gammaproteobacteria</taxon>
        <taxon>Legionellales</taxon>
        <taxon>Legionellaceae</taxon>
        <taxon>Legionella</taxon>
    </lineage>
</organism>
<keyword evidence="1" id="KW-0812">Transmembrane</keyword>
<evidence type="ECO:0000313" key="3">
    <source>
        <dbReference type="Proteomes" id="UP000054773"/>
    </source>
</evidence>
<evidence type="ECO:0008006" key="4">
    <source>
        <dbReference type="Google" id="ProtNLM"/>
    </source>
</evidence>
<dbReference type="STRING" id="448.Lery_1312"/>
<accession>A0A0W0TRI7</accession>
<comment type="caution">
    <text evidence="2">The sequence shown here is derived from an EMBL/GenBank/DDBJ whole genome shotgun (WGS) entry which is preliminary data.</text>
</comment>
<proteinExistence type="predicted"/>
<evidence type="ECO:0000313" key="2">
    <source>
        <dbReference type="EMBL" id="KTC98258.1"/>
    </source>
</evidence>
<keyword evidence="1" id="KW-0472">Membrane</keyword>